<dbReference type="OrthoDB" id="4207784at2"/>
<reference evidence="2 3" key="1">
    <citation type="journal article" date="2019" name="Environ. Microbiol.">
        <title>Species interactions and distinct microbial communities in high Arctic permafrost affected cryosols are associated with the CH4 and CO2 gas fluxes.</title>
        <authorList>
            <person name="Altshuler I."/>
            <person name="Hamel J."/>
            <person name="Turney S."/>
            <person name="Magnuson E."/>
            <person name="Levesque R."/>
            <person name="Greer C."/>
            <person name="Whyte L.G."/>
        </authorList>
    </citation>
    <scope>NUCLEOTIDE SEQUENCE [LARGE SCALE GENOMIC DNA]</scope>
    <source>
        <strain evidence="2 3">S9.3A</strain>
    </source>
</reference>
<evidence type="ECO:0000313" key="2">
    <source>
        <dbReference type="EMBL" id="TPG16067.1"/>
    </source>
</evidence>
<keyword evidence="1" id="KW-0812">Transmembrane</keyword>
<organism evidence="2 3">
    <name type="scientific">Pedococcus bigeumensis</name>
    <dbReference type="NCBI Taxonomy" id="433644"/>
    <lineage>
        <taxon>Bacteria</taxon>
        <taxon>Bacillati</taxon>
        <taxon>Actinomycetota</taxon>
        <taxon>Actinomycetes</taxon>
        <taxon>Micrococcales</taxon>
        <taxon>Intrasporangiaceae</taxon>
        <taxon>Pedococcus</taxon>
    </lineage>
</organism>
<dbReference type="AlphaFoldDB" id="A0A502CS64"/>
<comment type="caution">
    <text evidence="2">The sequence shown here is derived from an EMBL/GenBank/DDBJ whole genome shotgun (WGS) entry which is preliminary data.</text>
</comment>
<keyword evidence="3" id="KW-1185">Reference proteome</keyword>
<dbReference type="EMBL" id="RCZM01000004">
    <property type="protein sequence ID" value="TPG16067.1"/>
    <property type="molecule type" value="Genomic_DNA"/>
</dbReference>
<keyword evidence="1" id="KW-0472">Membrane</keyword>
<name>A0A502CS64_9MICO</name>
<dbReference type="RefSeq" id="WP_140741221.1">
    <property type="nucleotide sequence ID" value="NZ_RCZM01000004.1"/>
</dbReference>
<accession>A0A502CS64</accession>
<keyword evidence="1" id="KW-1133">Transmembrane helix</keyword>
<evidence type="ECO:0000313" key="3">
    <source>
        <dbReference type="Proteomes" id="UP000317722"/>
    </source>
</evidence>
<gene>
    <name evidence="2" type="ORF">EAH86_12575</name>
</gene>
<feature type="transmembrane region" description="Helical" evidence="1">
    <location>
        <begin position="152"/>
        <end position="173"/>
    </location>
</feature>
<protein>
    <submittedName>
        <fullName evidence="2">Uncharacterized protein</fullName>
    </submittedName>
</protein>
<proteinExistence type="predicted"/>
<evidence type="ECO:0000256" key="1">
    <source>
        <dbReference type="SAM" id="Phobius"/>
    </source>
</evidence>
<dbReference type="Proteomes" id="UP000317722">
    <property type="component" value="Unassembled WGS sequence"/>
</dbReference>
<sequence length="176" mass="18872">MVTSAELITDLRAAAKGTPYAVRETPKGFDLTIDVADAQWLTIFKAHGLKKVFTHQVRLNEADQSMTITDVSNTFSWSGGGSSPRLNVSGSTQRGRVYEKSFRKEFGVDLKTGEVGQVVDYSFDATAGRDLIRDVAKADGWSEKMGGTQKGAVIFAGAIVAVLAVAGIVWLVSSLL</sequence>